<feature type="domain" description="RmlD-like substrate binding" evidence="3">
    <location>
        <begin position="1"/>
        <end position="241"/>
    </location>
</feature>
<dbReference type="UniPathway" id="UPA00124"/>
<dbReference type="InterPro" id="IPR029903">
    <property type="entry name" value="RmlD-like-bd"/>
</dbReference>
<dbReference type="GO" id="GO:0006556">
    <property type="term" value="P:S-adenosylmethionine biosynthetic process"/>
    <property type="evidence" value="ECO:0007669"/>
    <property type="project" value="TreeGrafter"/>
</dbReference>
<dbReference type="EMBL" id="MHIA01000033">
    <property type="protein sequence ID" value="OGY41125.1"/>
    <property type="molecule type" value="Genomic_DNA"/>
</dbReference>
<accession>A0A1G1XLX1</accession>
<dbReference type="Gene3D" id="3.40.50.720">
    <property type="entry name" value="NAD(P)-binding Rossmann-like Domain"/>
    <property type="match status" value="1"/>
</dbReference>
<dbReference type="Pfam" id="PF04321">
    <property type="entry name" value="RmlD_sub_bind"/>
    <property type="match status" value="1"/>
</dbReference>
<keyword evidence="2" id="KW-0521">NADP</keyword>
<protein>
    <recommendedName>
        <fullName evidence="2">dTDP-4-dehydrorhamnose reductase</fullName>
        <ecNumber evidence="2">1.1.1.133</ecNumber>
    </recommendedName>
</protein>
<comment type="function">
    <text evidence="2">Catalyzes the reduction of dTDP-6-deoxy-L-lyxo-4-hexulose to yield dTDP-L-rhamnose.</text>
</comment>
<evidence type="ECO:0000256" key="1">
    <source>
        <dbReference type="ARBA" id="ARBA00010944"/>
    </source>
</evidence>
<evidence type="ECO:0000259" key="3">
    <source>
        <dbReference type="Pfam" id="PF04321"/>
    </source>
</evidence>
<gene>
    <name evidence="4" type="ORF">A2Y67_00775</name>
</gene>
<sequence length="275" mass="31325">MTILITGASSYVGARIYVDLKKNFNVVGTYYSLKLFPELEFLDISNKIAAKNFILKTRPNIIIHAAANASNSWCEKHPEQAKAINEEGTKNIVEAANNVKAKVIFISTFAVANTGTLYGQTKIKSEEYVKEAKFGYVILRPSLIVGFSPNTTNDRPFNRIMKNITENVPAIYDISWRFQPTWLKHIVEVIEVIIQKNIINEIIPISVPEIKTRFDLAKDILSEFNIEVKPEDKEDSTPVARDDLEKLKELKLPFYTYSQMIEGIRQEIKSNLKHS</sequence>
<evidence type="ECO:0000313" key="4">
    <source>
        <dbReference type="EMBL" id="OGY41125.1"/>
    </source>
</evidence>
<proteinExistence type="inferred from homology"/>
<keyword evidence="2" id="KW-0560">Oxidoreductase</keyword>
<dbReference type="GO" id="GO:0019305">
    <property type="term" value="P:dTDP-rhamnose biosynthetic process"/>
    <property type="evidence" value="ECO:0007669"/>
    <property type="project" value="UniProtKB-UniPathway"/>
</dbReference>
<dbReference type="Proteomes" id="UP000176260">
    <property type="component" value="Unassembled WGS sequence"/>
</dbReference>
<dbReference type="EC" id="1.1.1.133" evidence="2"/>
<dbReference type="GO" id="GO:0008831">
    <property type="term" value="F:dTDP-4-dehydrorhamnose reductase activity"/>
    <property type="evidence" value="ECO:0007669"/>
    <property type="project" value="UniProtKB-EC"/>
</dbReference>
<dbReference type="AlphaFoldDB" id="A0A1G1XLX1"/>
<evidence type="ECO:0000313" key="5">
    <source>
        <dbReference type="Proteomes" id="UP000176260"/>
    </source>
</evidence>
<reference evidence="4 5" key="1">
    <citation type="journal article" date="2016" name="Nat. Commun.">
        <title>Thousands of microbial genomes shed light on interconnected biogeochemical processes in an aquifer system.</title>
        <authorList>
            <person name="Anantharaman K."/>
            <person name="Brown C.T."/>
            <person name="Hug L.A."/>
            <person name="Sharon I."/>
            <person name="Castelle C.J."/>
            <person name="Probst A.J."/>
            <person name="Thomas B.C."/>
            <person name="Singh A."/>
            <person name="Wilkins M.J."/>
            <person name="Karaoz U."/>
            <person name="Brodie E.L."/>
            <person name="Williams K.H."/>
            <person name="Hubbard S.S."/>
            <person name="Banfield J.F."/>
        </authorList>
    </citation>
    <scope>NUCLEOTIDE SEQUENCE [LARGE SCALE GENOMIC DNA]</scope>
</reference>
<comment type="caution">
    <text evidence="4">The sequence shown here is derived from an EMBL/GenBank/DDBJ whole genome shotgun (WGS) entry which is preliminary data.</text>
</comment>
<organism evidence="4 5">
    <name type="scientific">Candidatus Buchananbacteria bacterium RBG_13_39_9</name>
    <dbReference type="NCBI Taxonomy" id="1797531"/>
    <lineage>
        <taxon>Bacteria</taxon>
        <taxon>Candidatus Buchananiibacteriota</taxon>
    </lineage>
</organism>
<dbReference type="GO" id="GO:0048269">
    <property type="term" value="C:methionine adenosyltransferase complex"/>
    <property type="evidence" value="ECO:0007669"/>
    <property type="project" value="TreeGrafter"/>
</dbReference>
<dbReference type="PANTHER" id="PTHR10491:SF4">
    <property type="entry name" value="METHIONINE ADENOSYLTRANSFERASE 2 SUBUNIT BETA"/>
    <property type="match status" value="1"/>
</dbReference>
<comment type="pathway">
    <text evidence="2">Carbohydrate biosynthesis; dTDP-L-rhamnose biosynthesis.</text>
</comment>
<dbReference type="GO" id="GO:0048270">
    <property type="term" value="F:methionine adenosyltransferase regulator activity"/>
    <property type="evidence" value="ECO:0007669"/>
    <property type="project" value="TreeGrafter"/>
</dbReference>
<dbReference type="InterPro" id="IPR036291">
    <property type="entry name" value="NAD(P)-bd_dom_sf"/>
</dbReference>
<evidence type="ECO:0000256" key="2">
    <source>
        <dbReference type="RuleBase" id="RU364082"/>
    </source>
</evidence>
<dbReference type="SUPFAM" id="SSF51735">
    <property type="entry name" value="NAD(P)-binding Rossmann-fold domains"/>
    <property type="match status" value="1"/>
</dbReference>
<dbReference type="PANTHER" id="PTHR10491">
    <property type="entry name" value="DTDP-4-DEHYDRORHAMNOSE REDUCTASE"/>
    <property type="match status" value="1"/>
</dbReference>
<comment type="similarity">
    <text evidence="1 2">Belongs to the dTDP-4-dehydrorhamnose reductase family.</text>
</comment>
<dbReference type="InterPro" id="IPR005913">
    <property type="entry name" value="dTDP_dehydrorham_reduct"/>
</dbReference>
<name>A0A1G1XLX1_9BACT</name>